<gene>
    <name evidence="16" type="ORF">LXN57_14340</name>
</gene>
<dbReference type="SMART" id="SM00091">
    <property type="entry name" value="PAS"/>
    <property type="match status" value="2"/>
</dbReference>
<dbReference type="PANTHER" id="PTHR43065">
    <property type="entry name" value="SENSOR HISTIDINE KINASE"/>
    <property type="match status" value="1"/>
</dbReference>
<dbReference type="InterPro" id="IPR001789">
    <property type="entry name" value="Sig_transdc_resp-reg_receiver"/>
</dbReference>
<evidence type="ECO:0000256" key="9">
    <source>
        <dbReference type="ARBA" id="ARBA00023012"/>
    </source>
</evidence>
<dbReference type="PRINTS" id="PR00344">
    <property type="entry name" value="BCTRLSENSOR"/>
</dbReference>
<comment type="caution">
    <text evidence="16">The sequence shown here is derived from an EMBL/GenBank/DDBJ whole genome shotgun (WGS) entry which is preliminary data.</text>
</comment>
<dbReference type="NCBIfam" id="TIGR00229">
    <property type="entry name" value="sensory_box"/>
    <property type="match status" value="1"/>
</dbReference>
<reference evidence="16 17" key="1">
    <citation type="submission" date="2022-06" db="EMBL/GenBank/DDBJ databases">
        <title>Actinoplanes abujensis sp. nov., isolated from Nigerian arid soil.</title>
        <authorList>
            <person name="Ding P."/>
        </authorList>
    </citation>
    <scope>NUCLEOTIDE SEQUENCE [LARGE SCALE GENOMIC DNA]</scope>
    <source>
        <strain evidence="17">TRM88002</strain>
    </source>
</reference>
<dbReference type="PROSITE" id="PS50113">
    <property type="entry name" value="PAC"/>
    <property type="match status" value="1"/>
</dbReference>
<evidence type="ECO:0000259" key="12">
    <source>
        <dbReference type="PROSITE" id="PS50109"/>
    </source>
</evidence>
<evidence type="ECO:0000313" key="17">
    <source>
        <dbReference type="Proteomes" id="UP001523216"/>
    </source>
</evidence>
<dbReference type="SMART" id="SM00388">
    <property type="entry name" value="HisKA"/>
    <property type="match status" value="1"/>
</dbReference>
<proteinExistence type="predicted"/>
<dbReference type="InterPro" id="IPR035965">
    <property type="entry name" value="PAS-like_dom_sf"/>
</dbReference>
<dbReference type="SMART" id="SM00387">
    <property type="entry name" value="HATPase_c"/>
    <property type="match status" value="1"/>
</dbReference>
<dbReference type="InterPro" id="IPR036097">
    <property type="entry name" value="HisK_dim/P_sf"/>
</dbReference>
<comment type="catalytic activity">
    <reaction evidence="1">
        <text>ATP + protein L-histidine = ADP + protein N-phospho-L-histidine.</text>
        <dbReference type="EC" id="2.7.13.3"/>
    </reaction>
</comment>
<evidence type="ECO:0000259" key="14">
    <source>
        <dbReference type="PROSITE" id="PS50112"/>
    </source>
</evidence>
<dbReference type="PROSITE" id="PS50109">
    <property type="entry name" value="HIS_KIN"/>
    <property type="match status" value="1"/>
</dbReference>
<feature type="transmembrane region" description="Helical" evidence="11">
    <location>
        <begin position="41"/>
        <end position="63"/>
    </location>
</feature>
<dbReference type="SUPFAM" id="SSF55785">
    <property type="entry name" value="PYP-like sensor domain (PAS domain)"/>
    <property type="match status" value="1"/>
</dbReference>
<dbReference type="CDD" id="cd00082">
    <property type="entry name" value="HisKA"/>
    <property type="match status" value="1"/>
</dbReference>
<dbReference type="InterPro" id="IPR004358">
    <property type="entry name" value="Sig_transdc_His_kin-like_C"/>
</dbReference>
<dbReference type="SUPFAM" id="SSF55874">
    <property type="entry name" value="ATPase domain of HSP90 chaperone/DNA topoisomerase II/histidine kinase"/>
    <property type="match status" value="1"/>
</dbReference>
<evidence type="ECO:0000256" key="2">
    <source>
        <dbReference type="ARBA" id="ARBA00004236"/>
    </source>
</evidence>
<keyword evidence="7" id="KW-0418">Kinase</keyword>
<evidence type="ECO:0000256" key="4">
    <source>
        <dbReference type="ARBA" id="ARBA00022553"/>
    </source>
</evidence>
<evidence type="ECO:0000256" key="11">
    <source>
        <dbReference type="SAM" id="Phobius"/>
    </source>
</evidence>
<dbReference type="PANTHER" id="PTHR43065:SF46">
    <property type="entry name" value="C4-DICARBOXYLATE TRANSPORT SENSOR PROTEIN DCTB"/>
    <property type="match status" value="1"/>
</dbReference>
<dbReference type="Pfam" id="PF02518">
    <property type="entry name" value="HATPase_c"/>
    <property type="match status" value="1"/>
</dbReference>
<keyword evidence="9" id="KW-0902">Two-component regulatory system</keyword>
<evidence type="ECO:0000259" key="15">
    <source>
        <dbReference type="PROSITE" id="PS50113"/>
    </source>
</evidence>
<keyword evidence="5" id="KW-0808">Transferase</keyword>
<keyword evidence="11" id="KW-0472">Membrane</keyword>
<evidence type="ECO:0000256" key="5">
    <source>
        <dbReference type="ARBA" id="ARBA00022679"/>
    </source>
</evidence>
<dbReference type="InterPro" id="IPR000014">
    <property type="entry name" value="PAS"/>
</dbReference>
<sequence>MPEQVYLLGNLVIMVAYAAIMLAIIVPVARARQLWTNKLGVATAMIFFTCSVGHGLHAFMAIRDLDHPGGHLAGGWIWPAAVWDALTAAVGIYYWTLRRSYKVLLHGGTIYSSPGEQHRLAEADARELDARNAAEKHRGFLAAVVEHTDDAIIGVNLEGRVTAWNRGAERLFGFNAGSVIGQPMSIFSGDAGAAADQTAVIARIRHGEPRIHYEARRVHRNGSPLELSINVTPIKDAAGAVTGASITAREISALKEAADQRRVADEQAHQAQRMQSLGNLAGGMAHDFNNILAIIVNYTEFAIEDTADKPGVQQDLQHVRAAADRAMGLTRQLLTFTRGDRAQPQDLDLNAALTEAREAFAAVVGDGITIVGRPASGPLAVRADPAQLQQVLRILAANARDAMPDGGTLVLEANTAEISADARGPQPALPPGTYARLLVSDTGTGMAPEVAERVFEPFFTTRPGQGAGLGLSTAYGIVSEAGGSIAVYSEPGVGTTFRVYLPLVAAPAPPERREQPPPGDGRTVVVVEHEPPLLRAATRILTGAGYRVIAAATGPEALVVIGDRDVDVVVTDVVMPDMTGPRLAELLRERQPGLPVVFMSGYSSGMLDVTGALDPRAPFVEKPFTAQDLLHEVHDALAGRTRSAV</sequence>
<dbReference type="Pfam" id="PF00072">
    <property type="entry name" value="Response_reg"/>
    <property type="match status" value="1"/>
</dbReference>
<dbReference type="InterPro" id="IPR003594">
    <property type="entry name" value="HATPase_dom"/>
</dbReference>
<dbReference type="Gene3D" id="3.30.565.10">
    <property type="entry name" value="Histidine kinase-like ATPase, C-terminal domain"/>
    <property type="match status" value="1"/>
</dbReference>
<dbReference type="InterPro" id="IPR011006">
    <property type="entry name" value="CheY-like_superfamily"/>
</dbReference>
<dbReference type="Pfam" id="PF00512">
    <property type="entry name" value="HisKA"/>
    <property type="match status" value="1"/>
</dbReference>
<feature type="transmembrane region" description="Helical" evidence="11">
    <location>
        <begin position="75"/>
        <end position="95"/>
    </location>
</feature>
<keyword evidence="17" id="KW-1185">Reference proteome</keyword>
<evidence type="ECO:0000256" key="1">
    <source>
        <dbReference type="ARBA" id="ARBA00000085"/>
    </source>
</evidence>
<evidence type="ECO:0000313" key="16">
    <source>
        <dbReference type="EMBL" id="MCM4078750.1"/>
    </source>
</evidence>
<keyword evidence="4 10" id="KW-0597">Phosphoprotein</keyword>
<keyword evidence="11" id="KW-0812">Transmembrane</keyword>
<dbReference type="PROSITE" id="PS50110">
    <property type="entry name" value="RESPONSE_REGULATORY"/>
    <property type="match status" value="1"/>
</dbReference>
<accession>A0ABT0XYQ2</accession>
<dbReference type="InterPro" id="IPR003661">
    <property type="entry name" value="HisK_dim/P_dom"/>
</dbReference>
<evidence type="ECO:0000256" key="10">
    <source>
        <dbReference type="PROSITE-ProRule" id="PRU00169"/>
    </source>
</evidence>
<feature type="transmembrane region" description="Helical" evidence="11">
    <location>
        <begin position="6"/>
        <end position="29"/>
    </location>
</feature>
<keyword evidence="11" id="KW-1133">Transmembrane helix</keyword>
<comment type="subcellular location">
    <subcellularLocation>
        <location evidence="2">Cell membrane</location>
    </subcellularLocation>
</comment>
<evidence type="ECO:0000256" key="8">
    <source>
        <dbReference type="ARBA" id="ARBA00022840"/>
    </source>
</evidence>
<dbReference type="InterPro" id="IPR000700">
    <property type="entry name" value="PAS-assoc_C"/>
</dbReference>
<keyword evidence="8" id="KW-0067">ATP-binding</keyword>
<dbReference type="InterPro" id="IPR005467">
    <property type="entry name" value="His_kinase_dom"/>
</dbReference>
<evidence type="ECO:0000256" key="6">
    <source>
        <dbReference type="ARBA" id="ARBA00022741"/>
    </source>
</evidence>
<dbReference type="Gene3D" id="3.30.450.20">
    <property type="entry name" value="PAS domain"/>
    <property type="match status" value="1"/>
</dbReference>
<feature type="domain" description="Response regulatory" evidence="13">
    <location>
        <begin position="523"/>
        <end position="637"/>
    </location>
</feature>
<evidence type="ECO:0000256" key="3">
    <source>
        <dbReference type="ARBA" id="ARBA00012438"/>
    </source>
</evidence>
<dbReference type="CDD" id="cd00130">
    <property type="entry name" value="PAS"/>
    <property type="match status" value="1"/>
</dbReference>
<dbReference type="InterPro" id="IPR036890">
    <property type="entry name" value="HATPase_C_sf"/>
</dbReference>
<feature type="domain" description="Histidine kinase" evidence="12">
    <location>
        <begin position="283"/>
        <end position="505"/>
    </location>
</feature>
<feature type="domain" description="PAC" evidence="15">
    <location>
        <begin position="211"/>
        <end position="263"/>
    </location>
</feature>
<dbReference type="SUPFAM" id="SSF47384">
    <property type="entry name" value="Homodimeric domain of signal transducing histidine kinase"/>
    <property type="match status" value="1"/>
</dbReference>
<feature type="modified residue" description="4-aspartylphosphate" evidence="10">
    <location>
        <position position="572"/>
    </location>
</feature>
<dbReference type="SMART" id="SM00448">
    <property type="entry name" value="REC"/>
    <property type="match status" value="1"/>
</dbReference>
<keyword evidence="6" id="KW-0547">Nucleotide-binding</keyword>
<dbReference type="Gene3D" id="3.40.50.2300">
    <property type="match status" value="1"/>
</dbReference>
<dbReference type="Pfam" id="PF00989">
    <property type="entry name" value="PAS"/>
    <property type="match status" value="1"/>
</dbReference>
<dbReference type="Gene3D" id="1.10.287.130">
    <property type="match status" value="1"/>
</dbReference>
<dbReference type="RefSeq" id="WP_251798599.1">
    <property type="nucleotide sequence ID" value="NZ_JAMQOL010000017.1"/>
</dbReference>
<evidence type="ECO:0000259" key="13">
    <source>
        <dbReference type="PROSITE" id="PS50110"/>
    </source>
</evidence>
<organism evidence="16 17">
    <name type="scientific">Paractinoplanes hotanensis</name>
    <dbReference type="NCBI Taxonomy" id="2906497"/>
    <lineage>
        <taxon>Bacteria</taxon>
        <taxon>Bacillati</taxon>
        <taxon>Actinomycetota</taxon>
        <taxon>Actinomycetes</taxon>
        <taxon>Micromonosporales</taxon>
        <taxon>Micromonosporaceae</taxon>
        <taxon>Paractinoplanes</taxon>
    </lineage>
</organism>
<dbReference type="EC" id="2.7.13.3" evidence="3"/>
<dbReference type="Proteomes" id="UP001523216">
    <property type="component" value="Unassembled WGS sequence"/>
</dbReference>
<name>A0ABT0XYQ2_9ACTN</name>
<dbReference type="SUPFAM" id="SSF52172">
    <property type="entry name" value="CheY-like"/>
    <property type="match status" value="1"/>
</dbReference>
<evidence type="ECO:0000256" key="7">
    <source>
        <dbReference type="ARBA" id="ARBA00022777"/>
    </source>
</evidence>
<dbReference type="PROSITE" id="PS50112">
    <property type="entry name" value="PAS"/>
    <property type="match status" value="1"/>
</dbReference>
<dbReference type="EMBL" id="JAMQOL010000017">
    <property type="protein sequence ID" value="MCM4078750.1"/>
    <property type="molecule type" value="Genomic_DNA"/>
</dbReference>
<dbReference type="InterPro" id="IPR013767">
    <property type="entry name" value="PAS_fold"/>
</dbReference>
<protein>
    <recommendedName>
        <fullName evidence="3">histidine kinase</fullName>
        <ecNumber evidence="3">2.7.13.3</ecNumber>
    </recommendedName>
</protein>
<feature type="domain" description="PAS" evidence="14">
    <location>
        <begin position="137"/>
        <end position="182"/>
    </location>
</feature>